<evidence type="ECO:0000256" key="1">
    <source>
        <dbReference type="ARBA" id="ARBA00011028"/>
    </source>
</evidence>
<dbReference type="CDD" id="cd01018">
    <property type="entry name" value="ZntC"/>
    <property type="match status" value="1"/>
</dbReference>
<organism evidence="7">
    <name type="scientific">Wolinella succinogenes (strain ATCC 29543 / DSM 1740 / CCUG 13145 / JCM 31913 / LMG 7466 / NCTC 11488 / FDC 602W)</name>
    <name type="common">Vibrio succinogenes</name>
    <dbReference type="NCBI Taxonomy" id="273121"/>
    <lineage>
        <taxon>Bacteria</taxon>
        <taxon>Pseudomonadati</taxon>
        <taxon>Campylobacterota</taxon>
        <taxon>Epsilonproteobacteria</taxon>
        <taxon>Campylobacterales</taxon>
        <taxon>Helicobacteraceae</taxon>
        <taxon>Wolinella</taxon>
    </lineage>
</organism>
<dbReference type="AlphaFoldDB" id="Q7M9B4"/>
<dbReference type="eggNOG" id="COG0803">
    <property type="taxonomic scope" value="Bacteria"/>
</dbReference>
<dbReference type="STRING" id="273121.WS1046"/>
<keyword evidence="3 5" id="KW-0732">Signal</keyword>
<accession>Q7M9B4</accession>
<comment type="similarity">
    <text evidence="1">Belongs to the bacterial solute-binding protein 9 family.</text>
</comment>
<name>Q7M9B4_WOLSU</name>
<evidence type="ECO:0000313" key="6">
    <source>
        <dbReference type="EMBL" id="CAE10146.1"/>
    </source>
</evidence>
<dbReference type="PRINTS" id="PR00691">
    <property type="entry name" value="ADHESINB"/>
</dbReference>
<keyword evidence="2" id="KW-0813">Transport</keyword>
<keyword evidence="4" id="KW-0175">Coiled coil</keyword>
<feature type="coiled-coil region" evidence="4">
    <location>
        <begin position="160"/>
        <end position="191"/>
    </location>
</feature>
<dbReference type="Proteomes" id="UP000000422">
    <property type="component" value="Chromosome"/>
</dbReference>
<dbReference type="HOGENOM" id="CLU_016838_1_0_7"/>
<reference evidence="6 7" key="1">
    <citation type="journal article" date="2003" name="Proc. Natl. Acad. Sci. U.S.A.">
        <title>Complete genome sequence and analysis of Wolinella succinogenes.</title>
        <authorList>
            <person name="Baar C."/>
            <person name="Eppinger M."/>
            <person name="Raddatz G."/>
            <person name="Simon JM."/>
            <person name="Lanz C."/>
            <person name="Klimmek O."/>
            <person name="Nandakumar R."/>
            <person name="Gross R."/>
            <person name="Rosinus A."/>
            <person name="Keller H."/>
            <person name="Jagtap P."/>
            <person name="Linke B."/>
            <person name="Meyer F."/>
            <person name="Lederer H."/>
            <person name="Schuster S.C."/>
        </authorList>
    </citation>
    <scope>NUCLEOTIDE SEQUENCE [LARGE SCALE GENOMIC DNA]</scope>
    <source>
        <strain evidence="7">ATCC 29543 / DSM 1740 / CCUG 13145 / JCM 31913 / LMG 7466 / NCTC 11488 / FDC 602W</strain>
    </source>
</reference>
<dbReference type="PANTHER" id="PTHR42953:SF3">
    <property type="entry name" value="HIGH-AFFINITY ZINC UPTAKE SYSTEM PROTEIN ZNUA"/>
    <property type="match status" value="1"/>
</dbReference>
<feature type="chain" id="PRO_5004289697" evidence="5">
    <location>
        <begin position="20"/>
        <end position="293"/>
    </location>
</feature>
<dbReference type="InterPro" id="IPR050492">
    <property type="entry name" value="Bact_metal-bind_prot9"/>
</dbReference>
<gene>
    <name evidence="6" type="ordered locus">WS1046</name>
</gene>
<evidence type="ECO:0000256" key="5">
    <source>
        <dbReference type="SAM" id="SignalP"/>
    </source>
</evidence>
<dbReference type="GO" id="GO:0007155">
    <property type="term" value="P:cell adhesion"/>
    <property type="evidence" value="ECO:0007669"/>
    <property type="project" value="InterPro"/>
</dbReference>
<dbReference type="InterPro" id="IPR006127">
    <property type="entry name" value="ZnuA-like"/>
</dbReference>
<evidence type="ECO:0000256" key="4">
    <source>
        <dbReference type="SAM" id="Coils"/>
    </source>
</evidence>
<evidence type="ECO:0000313" key="7">
    <source>
        <dbReference type="Proteomes" id="UP000000422"/>
    </source>
</evidence>
<keyword evidence="7" id="KW-1185">Reference proteome</keyword>
<dbReference type="Gene3D" id="3.40.50.1980">
    <property type="entry name" value="Nitrogenase molybdenum iron protein domain"/>
    <property type="match status" value="2"/>
</dbReference>
<dbReference type="Pfam" id="PF01297">
    <property type="entry name" value="ZnuA"/>
    <property type="match status" value="1"/>
</dbReference>
<dbReference type="EMBL" id="BX571659">
    <property type="protein sequence ID" value="CAE10146.1"/>
    <property type="molecule type" value="Genomic_DNA"/>
</dbReference>
<dbReference type="SUPFAM" id="SSF53807">
    <property type="entry name" value="Helical backbone' metal receptor"/>
    <property type="match status" value="1"/>
</dbReference>
<evidence type="ECO:0000256" key="3">
    <source>
        <dbReference type="ARBA" id="ARBA00022729"/>
    </source>
</evidence>
<sequence>MMKKWLIGFWLSAGLALWASPKPMVFVSIEAQEYWVKKIAGEGARVESLIKTGMNAHTYEPKPSTMKKLGEASLLLGIGIDYEEAWFPKFRQLYPSLKIVALDAGMEKIEMQEHEHHDHGHKHDHKHGKLDPHVWLSVKNAQIASKVILESLVEVDGANAAEYQSNYDRFAKELETLDQELSLELKDLKGAHFMVFHPTWGYFARDYGLAQVAIEVEGKEPKPAQLKNLIKEAKEEGVKTIFVQKGFSQKAAAQLAKEIGAVILETDPLSAKWSEGMRSFAKAITQGEGTPKP</sequence>
<dbReference type="GO" id="GO:0046872">
    <property type="term" value="F:metal ion binding"/>
    <property type="evidence" value="ECO:0007669"/>
    <property type="project" value="InterPro"/>
</dbReference>
<dbReference type="PANTHER" id="PTHR42953">
    <property type="entry name" value="HIGH-AFFINITY ZINC UPTAKE SYSTEM PROTEIN ZNUA-RELATED"/>
    <property type="match status" value="1"/>
</dbReference>
<dbReference type="KEGG" id="wsu:WS1046"/>
<dbReference type="GO" id="GO:0030001">
    <property type="term" value="P:metal ion transport"/>
    <property type="evidence" value="ECO:0007669"/>
    <property type="project" value="InterPro"/>
</dbReference>
<protein>
    <submittedName>
        <fullName evidence="6">ADHESION PROTEIN</fullName>
    </submittedName>
</protein>
<feature type="signal peptide" evidence="5">
    <location>
        <begin position="1"/>
        <end position="19"/>
    </location>
</feature>
<evidence type="ECO:0000256" key="2">
    <source>
        <dbReference type="ARBA" id="ARBA00022448"/>
    </source>
</evidence>
<dbReference type="InterPro" id="IPR006129">
    <property type="entry name" value="AdhesinB"/>
</dbReference>
<proteinExistence type="inferred from homology"/>